<comment type="caution">
    <text evidence="2">The sequence shown here is derived from an EMBL/GenBank/DDBJ whole genome shotgun (WGS) entry which is preliminary data.</text>
</comment>
<dbReference type="Proteomes" id="UP000015453">
    <property type="component" value="Unassembled WGS sequence"/>
</dbReference>
<organism evidence="2 3">
    <name type="scientific">Genlisea aurea</name>
    <dbReference type="NCBI Taxonomy" id="192259"/>
    <lineage>
        <taxon>Eukaryota</taxon>
        <taxon>Viridiplantae</taxon>
        <taxon>Streptophyta</taxon>
        <taxon>Embryophyta</taxon>
        <taxon>Tracheophyta</taxon>
        <taxon>Spermatophyta</taxon>
        <taxon>Magnoliopsida</taxon>
        <taxon>eudicotyledons</taxon>
        <taxon>Gunneridae</taxon>
        <taxon>Pentapetalae</taxon>
        <taxon>asterids</taxon>
        <taxon>lamiids</taxon>
        <taxon>Lamiales</taxon>
        <taxon>Lentibulariaceae</taxon>
        <taxon>Genlisea</taxon>
    </lineage>
</organism>
<dbReference type="AlphaFoldDB" id="S8EMV7"/>
<evidence type="ECO:0000313" key="2">
    <source>
        <dbReference type="EMBL" id="EPS74037.1"/>
    </source>
</evidence>
<dbReference type="EMBL" id="AUSU01000211">
    <property type="protein sequence ID" value="EPS74037.1"/>
    <property type="molecule type" value="Genomic_DNA"/>
</dbReference>
<keyword evidence="3" id="KW-1185">Reference proteome</keyword>
<accession>S8EMV7</accession>
<evidence type="ECO:0000313" key="3">
    <source>
        <dbReference type="Proteomes" id="UP000015453"/>
    </source>
</evidence>
<protein>
    <submittedName>
        <fullName evidence="2">Uncharacterized protein</fullName>
    </submittedName>
</protein>
<feature type="transmembrane region" description="Helical" evidence="1">
    <location>
        <begin position="16"/>
        <end position="39"/>
    </location>
</feature>
<name>S8EMV7_9LAMI</name>
<proteinExistence type="predicted"/>
<keyword evidence="1" id="KW-1133">Transmembrane helix</keyword>
<keyword evidence="1" id="KW-0472">Membrane</keyword>
<keyword evidence="1" id="KW-0812">Transmembrane</keyword>
<reference evidence="2 3" key="1">
    <citation type="journal article" date="2013" name="BMC Genomics">
        <title>The miniature genome of a carnivorous plant Genlisea aurea contains a low number of genes and short non-coding sequences.</title>
        <authorList>
            <person name="Leushkin E.V."/>
            <person name="Sutormin R.A."/>
            <person name="Nabieva E.R."/>
            <person name="Penin A.A."/>
            <person name="Kondrashov A.S."/>
            <person name="Logacheva M.D."/>
        </authorList>
    </citation>
    <scope>NUCLEOTIDE SEQUENCE [LARGE SCALE GENOMIC DNA]</scope>
</reference>
<gene>
    <name evidence="2" type="ORF">M569_00737</name>
</gene>
<evidence type="ECO:0000256" key="1">
    <source>
        <dbReference type="SAM" id="Phobius"/>
    </source>
</evidence>
<sequence>MTTRNDDRLRRRKATFVLLAGYFNFVTTLLICVAAIVVLRRRDKRRHLQMGGNSAESEPEASGIAKAAADAFRQAVSSINPNEVDTETAAVRALRDLNVPLTMAQLLKVCSEFTANPLAHRLFLQMDNAGRVDMVKEMIGNAYSR</sequence>